<accession>A0A5N7AN57</accession>
<proteinExistence type="predicted"/>
<organism evidence="2 3">
    <name type="scientific">Aspergillus bertholletiae</name>
    <dbReference type="NCBI Taxonomy" id="1226010"/>
    <lineage>
        <taxon>Eukaryota</taxon>
        <taxon>Fungi</taxon>
        <taxon>Dikarya</taxon>
        <taxon>Ascomycota</taxon>
        <taxon>Pezizomycotina</taxon>
        <taxon>Eurotiomycetes</taxon>
        <taxon>Eurotiomycetidae</taxon>
        <taxon>Eurotiales</taxon>
        <taxon>Aspergillaceae</taxon>
        <taxon>Aspergillus</taxon>
        <taxon>Aspergillus subgen. Circumdati</taxon>
    </lineage>
</organism>
<keyword evidence="3" id="KW-1185">Reference proteome</keyword>
<protein>
    <recommendedName>
        <fullName evidence="1">Utp8 beta-propeller domain-containing protein</fullName>
    </recommendedName>
</protein>
<gene>
    <name evidence="2" type="ORF">BDV26DRAFT_276339</name>
</gene>
<feature type="domain" description="Utp8 beta-propeller" evidence="1">
    <location>
        <begin position="9"/>
        <end position="376"/>
    </location>
</feature>
<reference evidence="2 3" key="1">
    <citation type="submission" date="2019-04" db="EMBL/GenBank/DDBJ databases">
        <title>Friends and foes A comparative genomics studyof 23 Aspergillus species from section Flavi.</title>
        <authorList>
            <consortium name="DOE Joint Genome Institute"/>
            <person name="Kjaerbolling I."/>
            <person name="Vesth T."/>
            <person name="Frisvad J.C."/>
            <person name="Nybo J.L."/>
            <person name="Theobald S."/>
            <person name="Kildgaard S."/>
            <person name="Isbrandt T."/>
            <person name="Kuo A."/>
            <person name="Sato A."/>
            <person name="Lyhne E.K."/>
            <person name="Kogle M.E."/>
            <person name="Wiebenga A."/>
            <person name="Kun R.S."/>
            <person name="Lubbers R.J."/>
            <person name="Makela M.R."/>
            <person name="Barry K."/>
            <person name="Chovatia M."/>
            <person name="Clum A."/>
            <person name="Daum C."/>
            <person name="Haridas S."/>
            <person name="He G."/>
            <person name="LaButti K."/>
            <person name="Lipzen A."/>
            <person name="Mondo S."/>
            <person name="Riley R."/>
            <person name="Salamov A."/>
            <person name="Simmons B.A."/>
            <person name="Magnuson J.K."/>
            <person name="Henrissat B."/>
            <person name="Mortensen U.H."/>
            <person name="Larsen T.O."/>
            <person name="Devries R.P."/>
            <person name="Grigoriev I.V."/>
            <person name="Machida M."/>
            <person name="Baker S.E."/>
            <person name="Andersen M.R."/>
        </authorList>
    </citation>
    <scope>NUCLEOTIDE SEQUENCE [LARGE SCALE GENOMIC DNA]</scope>
    <source>
        <strain evidence="2 3">IBT 29228</strain>
    </source>
</reference>
<dbReference type="EMBL" id="ML736438">
    <property type="protein sequence ID" value="KAE8371322.1"/>
    <property type="molecule type" value="Genomic_DNA"/>
</dbReference>
<dbReference type="Proteomes" id="UP000326198">
    <property type="component" value="Unassembled WGS sequence"/>
</dbReference>
<sequence>MDLQPPSVLAQLPRPLHASKGKTHIGEVYSLSDSKKRKRYEVAVAVDGEAVNIYNIQTPKLVTSYAVPPQSSFSCEPCSVRRKLSDKSAVKRQTYVAVNPQKEIKCFVEENGGNGSSAPIISSSSFSVKDASSPTVFIGIVPTGSSEEEEKSPFDILTVHQDGRVRRLAADLDNQHWSLHHSELVKISSSHAVQACFLVEFEDAKKALLKRRQDLAALALGDLVDSNVDEPSVLLLVSHPTGSKEIKLSDVKVHMFSVPAKIPSQGRSLDESQKLKHLLTFSIPDIKGQEVFENSGLEWDFHTGSAGLNLSFPKGFVNFDLSQYKPAVTSQFILENEDFSSLMRISPQSVIGSGNSIVALFDTQYKSIQRSIAINDIHGSNNSKARTKFISYYAKLGIAVATKGNTLFAFDLSSSNTLSGSSLKRSRDSLLIDAIGRGIGSSASQWDVASKKPRTDQLTSLGLTSNEQISRWNKLVTDLRAASKSKDSGAFDSAVQTYFEASDFDALPKQYVNPEVILFLLSRIFSLKDAVDKDQLSVSSSPQLSIDVWPEHTCQWLTQLGQLSLDNVEIALRRSLKPRILPALPTGSFVQALIDVDPTLKRLLDILQGPVTFSSNELAYTLRFFLNMARYRSAALEETTHAITAGDENSAEAIQNPEATLQDIFRGLNTTLRKIHVHPLPTITTSIRATLSRTEIIAMVHHLRLSLATGGYASRFTENPPTPICPDQTTPSLTLNTITDLLNVSVDAVGPSGWISATALDDTPTREMDLIADMKSEISAALAGVEEASYLKGVLGEYLRYMDSVAKSATTQIPKDNDEPASALVRLEKLNGADVMVFRSAEEEGFEGDASGKMLPLSLKAAATDVGKTKVKKTTGEVQRRSNREIGYLRRKAVGKYSFERLIV</sequence>
<evidence type="ECO:0000259" key="1">
    <source>
        <dbReference type="Pfam" id="PF10395"/>
    </source>
</evidence>
<evidence type="ECO:0000313" key="2">
    <source>
        <dbReference type="EMBL" id="KAE8371322.1"/>
    </source>
</evidence>
<dbReference type="AlphaFoldDB" id="A0A5N7AN57"/>
<dbReference type="Pfam" id="PF10395">
    <property type="entry name" value="Utp8_b_propeller"/>
    <property type="match status" value="1"/>
</dbReference>
<dbReference type="OrthoDB" id="5330858at2759"/>
<evidence type="ECO:0000313" key="3">
    <source>
        <dbReference type="Proteomes" id="UP000326198"/>
    </source>
</evidence>
<name>A0A5N7AN57_9EURO</name>
<dbReference type="InterPro" id="IPR018843">
    <property type="entry name" value="Utp8_b-prop"/>
</dbReference>